<organism evidence="1">
    <name type="scientific">Cupriavidus taiwanensis</name>
    <dbReference type="NCBI Taxonomy" id="164546"/>
    <lineage>
        <taxon>Bacteria</taxon>
        <taxon>Pseudomonadati</taxon>
        <taxon>Pseudomonadota</taxon>
        <taxon>Betaproteobacteria</taxon>
        <taxon>Burkholderiales</taxon>
        <taxon>Burkholderiaceae</taxon>
        <taxon>Cupriavidus</taxon>
    </lineage>
</organism>
<dbReference type="EMBL" id="OFSN01000019">
    <property type="protein sequence ID" value="SOY71767.1"/>
    <property type="molecule type" value="Genomic_DNA"/>
</dbReference>
<protein>
    <submittedName>
        <fullName evidence="1">Uncharacterized protein</fullName>
    </submittedName>
</protein>
<name>A0A375CJD4_9BURK</name>
<evidence type="ECO:0000313" key="1">
    <source>
        <dbReference type="EMBL" id="SOY71767.1"/>
    </source>
</evidence>
<dbReference type="AlphaFoldDB" id="A0A375CJD4"/>
<reference evidence="1" key="1">
    <citation type="submission" date="2018-01" db="EMBL/GenBank/DDBJ databases">
        <authorList>
            <person name="Clerissi C."/>
        </authorList>
    </citation>
    <scope>NUCLEOTIDE SEQUENCE</scope>
    <source>
        <strain evidence="1">Cupriavidus taiwanensis LMG 19430</strain>
    </source>
</reference>
<sequence length="47" mass="5514">MMVRLSPPEKGDYRYARPQQDFDYLGNIALTMPRLRFYSALFVEISG</sequence>
<gene>
    <name evidence="1" type="ORF">CBM2586_B130487</name>
</gene>
<accession>A0A375CJD4</accession>
<comment type="caution">
    <text evidence="1">The sequence shown here is derived from an EMBL/GenBank/DDBJ whole genome shotgun (WGS) entry which is preliminary data.</text>
</comment>
<proteinExistence type="predicted"/>
<dbReference type="Proteomes" id="UP000257016">
    <property type="component" value="Unassembled WGS sequence"/>
</dbReference>